<dbReference type="KEGG" id="mmr:Mmar10_1956"/>
<dbReference type="EMBL" id="CP000449">
    <property type="protein sequence ID" value="ABI66248.1"/>
    <property type="molecule type" value="Genomic_DNA"/>
</dbReference>
<dbReference type="InterPro" id="IPR052918">
    <property type="entry name" value="Motility_Chemotaxis_Reg"/>
</dbReference>
<evidence type="ECO:0000256" key="1">
    <source>
        <dbReference type="SAM" id="Coils"/>
    </source>
</evidence>
<gene>
    <name evidence="2" type="ordered locus">Mmar10_1956</name>
</gene>
<dbReference type="STRING" id="394221.Mmar10_1956"/>
<dbReference type="Gene3D" id="2.130.10.10">
    <property type="entry name" value="YVTN repeat-like/Quinoprotein amine dehydrogenase"/>
    <property type="match status" value="1"/>
</dbReference>
<organism evidence="2 3">
    <name type="scientific">Maricaulis maris (strain MCS10)</name>
    <name type="common">Caulobacter maris</name>
    <dbReference type="NCBI Taxonomy" id="394221"/>
    <lineage>
        <taxon>Bacteria</taxon>
        <taxon>Pseudomonadati</taxon>
        <taxon>Pseudomonadota</taxon>
        <taxon>Alphaproteobacteria</taxon>
        <taxon>Maricaulales</taxon>
        <taxon>Maricaulaceae</taxon>
        <taxon>Maricaulis</taxon>
    </lineage>
</organism>
<feature type="coiled-coil region" evidence="1">
    <location>
        <begin position="841"/>
        <end position="868"/>
    </location>
</feature>
<proteinExistence type="predicted"/>
<evidence type="ECO:0000313" key="3">
    <source>
        <dbReference type="Proteomes" id="UP000001964"/>
    </source>
</evidence>
<keyword evidence="3" id="KW-1185">Reference proteome</keyword>
<dbReference type="SUPFAM" id="SSF101898">
    <property type="entry name" value="NHL repeat"/>
    <property type="match status" value="1"/>
</dbReference>
<dbReference type="RefSeq" id="WP_011643893.1">
    <property type="nucleotide sequence ID" value="NC_008347.1"/>
</dbReference>
<dbReference type="PANTHER" id="PTHR35580:SF1">
    <property type="entry name" value="PHYTASE-LIKE DOMAIN-CONTAINING PROTEIN"/>
    <property type="match status" value="1"/>
</dbReference>
<dbReference type="InterPro" id="IPR018391">
    <property type="entry name" value="PQQ_b-propeller_rpt"/>
</dbReference>
<dbReference type="InterPro" id="IPR015943">
    <property type="entry name" value="WD40/YVTN_repeat-like_dom_sf"/>
</dbReference>
<dbReference type="PANTHER" id="PTHR35580">
    <property type="entry name" value="CELL SURFACE GLYCOPROTEIN (S-LAYER PROTEIN)-LIKE PROTEIN"/>
    <property type="match status" value="1"/>
</dbReference>
<dbReference type="AlphaFoldDB" id="Q0AN89"/>
<dbReference type="SMART" id="SM00564">
    <property type="entry name" value="PQQ"/>
    <property type="match status" value="3"/>
</dbReference>
<evidence type="ECO:0000313" key="2">
    <source>
        <dbReference type="EMBL" id="ABI66248.1"/>
    </source>
</evidence>
<dbReference type="HOGENOM" id="CLU_308754_0_0_5"/>
<keyword evidence="1" id="KW-0175">Coiled coil</keyword>
<accession>Q0AN89</accession>
<protein>
    <submittedName>
        <fullName evidence="2">Regulatory protein FlaEY</fullName>
    </submittedName>
</protein>
<dbReference type="SUPFAM" id="SSF64518">
    <property type="entry name" value="Phase 1 flagellin"/>
    <property type="match status" value="1"/>
</dbReference>
<dbReference type="Proteomes" id="UP000001964">
    <property type="component" value="Chromosome"/>
</dbReference>
<name>Q0AN89_MARMM</name>
<reference evidence="2 3" key="1">
    <citation type="submission" date="2006-08" db="EMBL/GenBank/DDBJ databases">
        <title>Complete sequence of Maricaulis maris MCS10.</title>
        <authorList>
            <consortium name="US DOE Joint Genome Institute"/>
            <person name="Copeland A."/>
            <person name="Lucas S."/>
            <person name="Lapidus A."/>
            <person name="Barry K."/>
            <person name="Detter J.C."/>
            <person name="Glavina del Rio T."/>
            <person name="Hammon N."/>
            <person name="Israni S."/>
            <person name="Dalin E."/>
            <person name="Tice H."/>
            <person name="Pitluck S."/>
            <person name="Saunders E."/>
            <person name="Brettin T."/>
            <person name="Bruce D."/>
            <person name="Han C."/>
            <person name="Tapia R."/>
            <person name="Gilna P."/>
            <person name="Schmutz J."/>
            <person name="Larimer F."/>
            <person name="Land M."/>
            <person name="Hauser L."/>
            <person name="Kyrpides N."/>
            <person name="Mikhailova N."/>
            <person name="Viollier P."/>
            <person name="Stephens C."/>
            <person name="Richardson P."/>
        </authorList>
    </citation>
    <scope>NUCLEOTIDE SEQUENCE [LARGE SCALE GENOMIC DNA]</scope>
    <source>
        <strain evidence="2 3">MCS10</strain>
    </source>
</reference>
<dbReference type="eggNOG" id="COG1520">
    <property type="taxonomic scope" value="Bacteria"/>
</dbReference>
<sequence precursor="true">MSVIGLDVGLLTGWYNSRISASLASSTSLSTASSARSQKPTAPAPWEIGSPNLMTLEEMSRKVLANGIFFNDPDREFSGLDAPDDHKQLFSLHQGLKRLASLAEEAQEKTTADSRRSFLNKSFQSGLAQLDGFFDDMDLEGLTLLKGEQLSKIESEVAIARGTSQYTTDTIHTGDFDAEVASLTGDVQFSISVKKSGITQTIDINLADMGGTTRNLDNISDHINTQLEAAGVLSRFERAKIGEENDVGVVPGNNYGFQISGVSTETISFSAAAAKPALYFAGVSGINDSAGGQVVKLTDLASGTPQTGYTTRFSADPTTSEVAVVGGEEGETRVKQEDNPLEIHATTASADGGIFVVGHASAATDGQVLKGEQDLILAKYDSTGNRVWSRVLGAAESAQGLSIATDSSGNVVVAGKVEGGLGDTTDVGGSDSVVVKYSASGVEQWTQRFGGTKDDQASTVAVGDDGTVYVAGSSASAFGGDAHAGGGSDGYIRAIDASGTTLWTRRVGSTGEESVSAIAIASDGNLVVASQEDGNAVLRKFDVSDDTSAAIWEQDLGDLDDGRVGGLAIDATGIYLTGAAGGGFAPTAPVSAHAGGVRDAFVMKMTDGGAPTTDFLTFVGSDKDDGAADVQVHDGKIYIAGKTLGGINGGTLNGERDAFAAQLDASTGAVDWTTQVSGRGGLADAKGLALSTTDDSVLDSLGLPTGTLTYSDSRVVTDRSSAREDDFFYVSVNGGRRKKISIEADDTMRSLSFKINAKLVLDGTADVRRSAEGDMLRIKAAEGSSIELFAGSEGRDLLKSLGISPGAIVNTGSLLDKDDKTTDAPPLFALDLPTTMSLAEKDTAETAMEAIQDALSKIQRAYRDLTMDPALKELLQGPQAGKRGGTVPAYYNSQLANYQAGLARLNSGSGGQASAYF</sequence>